<proteinExistence type="predicted"/>
<accession>A0A2P6P850</accession>
<dbReference type="EMBL" id="PDCK01000045">
    <property type="protein sequence ID" value="PRQ18099.1"/>
    <property type="molecule type" value="Genomic_DNA"/>
</dbReference>
<dbReference type="Gramene" id="PRQ18099">
    <property type="protein sequence ID" value="PRQ18099"/>
    <property type="gene ID" value="RchiOBHm_Chr7g0202171"/>
</dbReference>
<protein>
    <submittedName>
        <fullName evidence="1">Uncharacterized protein</fullName>
    </submittedName>
</protein>
<evidence type="ECO:0000313" key="1">
    <source>
        <dbReference type="EMBL" id="PRQ18099.1"/>
    </source>
</evidence>
<keyword evidence="2" id="KW-1185">Reference proteome</keyword>
<dbReference type="AlphaFoldDB" id="A0A2P6P850"/>
<reference evidence="1 2" key="1">
    <citation type="journal article" date="2018" name="Nat. Genet.">
        <title>The Rosa genome provides new insights in the design of modern roses.</title>
        <authorList>
            <person name="Bendahmane M."/>
        </authorList>
    </citation>
    <scope>NUCLEOTIDE SEQUENCE [LARGE SCALE GENOMIC DNA]</scope>
    <source>
        <strain evidence="2">cv. Old Blush</strain>
    </source>
</reference>
<organism evidence="1 2">
    <name type="scientific">Rosa chinensis</name>
    <name type="common">China rose</name>
    <dbReference type="NCBI Taxonomy" id="74649"/>
    <lineage>
        <taxon>Eukaryota</taxon>
        <taxon>Viridiplantae</taxon>
        <taxon>Streptophyta</taxon>
        <taxon>Embryophyta</taxon>
        <taxon>Tracheophyta</taxon>
        <taxon>Spermatophyta</taxon>
        <taxon>Magnoliopsida</taxon>
        <taxon>eudicotyledons</taxon>
        <taxon>Gunneridae</taxon>
        <taxon>Pentapetalae</taxon>
        <taxon>rosids</taxon>
        <taxon>fabids</taxon>
        <taxon>Rosales</taxon>
        <taxon>Rosaceae</taxon>
        <taxon>Rosoideae</taxon>
        <taxon>Rosoideae incertae sedis</taxon>
        <taxon>Rosa</taxon>
    </lineage>
</organism>
<gene>
    <name evidence="1" type="ORF">RchiOBHm_Chr7g0202171</name>
</gene>
<dbReference type="Proteomes" id="UP000238479">
    <property type="component" value="Chromosome 7"/>
</dbReference>
<comment type="caution">
    <text evidence="1">The sequence shown here is derived from an EMBL/GenBank/DDBJ whole genome shotgun (WGS) entry which is preliminary data.</text>
</comment>
<sequence>MKIERIVSWHPLVLFQPHKIDERIKEYEEFLHLPRKRFIMLQNGRVSLS</sequence>
<name>A0A2P6P850_ROSCH</name>
<evidence type="ECO:0000313" key="2">
    <source>
        <dbReference type="Proteomes" id="UP000238479"/>
    </source>
</evidence>